<evidence type="ECO:0000256" key="1">
    <source>
        <dbReference type="SAM" id="MobiDB-lite"/>
    </source>
</evidence>
<keyword evidence="2" id="KW-0812">Transmembrane</keyword>
<evidence type="ECO:0000313" key="4">
    <source>
        <dbReference type="Proteomes" id="UP001530400"/>
    </source>
</evidence>
<feature type="region of interest" description="Disordered" evidence="1">
    <location>
        <begin position="1"/>
        <end position="29"/>
    </location>
</feature>
<protein>
    <submittedName>
        <fullName evidence="3">Uncharacterized protein</fullName>
    </submittedName>
</protein>
<keyword evidence="2" id="KW-1133">Transmembrane helix</keyword>
<feature type="compositionally biased region" description="Basic and acidic residues" evidence="1">
    <location>
        <begin position="1"/>
        <end position="12"/>
    </location>
</feature>
<evidence type="ECO:0000313" key="3">
    <source>
        <dbReference type="EMBL" id="KAL3794099.1"/>
    </source>
</evidence>
<dbReference type="AlphaFoldDB" id="A0ABD3Q2M3"/>
<keyword evidence="2" id="KW-0472">Membrane</keyword>
<dbReference type="InterPro" id="IPR021067">
    <property type="entry name" value="Glycosyltransferase"/>
</dbReference>
<name>A0ABD3Q2M3_9STRA</name>
<sequence>MRPRYDKDDRFARSSAPYSSQRRQGMRDNFDLLPSTSYRAHRRTDRRNGMITSSSSRVSRSGYRHQHRAFHHSDDVESGQRQLDILDDLIDDKKEYSHRRRTKRTSMSRRQHGELLVFVKVFVSIILLSAVLVAVVSFLFWVLYTLSCYASSLSLRSSDDALVELGEEFVQNEDEIKQRIELASEQYGKESAVHSIRSEEDQGLFELIQHPGNPSIHLSVPTMYASTIIDNGDLPPTTKLFREYTSGKLLTPALASMIGAAESSDELSQRTIFVSILSNNDRQCPITISNILTSAYNPERVRIGVVDVTDSESLNYVPCDEPPQPCNLDPKQIMCRLSDNVYVYEIKPDIDAGTMFCRHIANRMYRGEHYALQVGYNSAIAFTDGWDEELIAQFEQSSNEMAVITTYLSDATQYDQEIGDAVEVRPERYTLCHASFEGVMPNRHLIQLRQNQLEQVQSVYRKAPQLQPYWSSELSFSRGHFILNVPYDHSICGLNEQEEEISMVVRAFTHGYDFYTPTKSVIFRYPDGMEGFRRKKLKPKECSSDAIVKSRHHLEKLLLANEVDSDPYGLGLVRTSQQFYKCFGIHMNEHITEHRMCEFVTSGNLHDEFIPHLRSNGMGIDYNGINFRFHELISIHKDSEHMS</sequence>
<dbReference type="PANTHER" id="PTHR34496">
    <property type="entry name" value="GLCNAC TRANSFERASE-RELATED"/>
    <property type="match status" value="1"/>
</dbReference>
<organism evidence="3 4">
    <name type="scientific">Cyclotella atomus</name>
    <dbReference type="NCBI Taxonomy" id="382360"/>
    <lineage>
        <taxon>Eukaryota</taxon>
        <taxon>Sar</taxon>
        <taxon>Stramenopiles</taxon>
        <taxon>Ochrophyta</taxon>
        <taxon>Bacillariophyta</taxon>
        <taxon>Coscinodiscophyceae</taxon>
        <taxon>Thalassiosirophycidae</taxon>
        <taxon>Stephanodiscales</taxon>
        <taxon>Stephanodiscaceae</taxon>
        <taxon>Cyclotella</taxon>
    </lineage>
</organism>
<accession>A0ABD3Q2M3</accession>
<comment type="caution">
    <text evidence="3">The sequence shown here is derived from an EMBL/GenBank/DDBJ whole genome shotgun (WGS) entry which is preliminary data.</text>
</comment>
<reference evidence="3 4" key="1">
    <citation type="submission" date="2024-10" db="EMBL/GenBank/DDBJ databases">
        <title>Updated reference genomes for cyclostephanoid diatoms.</title>
        <authorList>
            <person name="Roberts W.R."/>
            <person name="Alverson A.J."/>
        </authorList>
    </citation>
    <scope>NUCLEOTIDE SEQUENCE [LARGE SCALE GENOMIC DNA]</scope>
    <source>
        <strain evidence="3 4">AJA010-31</strain>
    </source>
</reference>
<dbReference type="PANTHER" id="PTHR34496:SF6">
    <property type="entry name" value="GLYCOSYLTRANSFERASE 2-LIKE DOMAIN-CONTAINING PROTEIN"/>
    <property type="match status" value="1"/>
</dbReference>
<dbReference type="Proteomes" id="UP001530400">
    <property type="component" value="Unassembled WGS sequence"/>
</dbReference>
<keyword evidence="4" id="KW-1185">Reference proteome</keyword>
<dbReference type="Pfam" id="PF11397">
    <property type="entry name" value="GlcNAc"/>
    <property type="match status" value="2"/>
</dbReference>
<evidence type="ECO:0000256" key="2">
    <source>
        <dbReference type="SAM" id="Phobius"/>
    </source>
</evidence>
<dbReference type="EMBL" id="JALLPJ020000371">
    <property type="protein sequence ID" value="KAL3794099.1"/>
    <property type="molecule type" value="Genomic_DNA"/>
</dbReference>
<gene>
    <name evidence="3" type="ORF">ACHAWO_010950</name>
</gene>
<feature type="transmembrane region" description="Helical" evidence="2">
    <location>
        <begin position="115"/>
        <end position="144"/>
    </location>
</feature>
<proteinExistence type="predicted"/>
<feature type="region of interest" description="Disordered" evidence="1">
    <location>
        <begin position="41"/>
        <end position="62"/>
    </location>
</feature>